<evidence type="ECO:0000313" key="2">
    <source>
        <dbReference type="EMBL" id="CAA9480201.1"/>
    </source>
</evidence>
<reference evidence="2" key="1">
    <citation type="submission" date="2020-02" db="EMBL/GenBank/DDBJ databases">
        <authorList>
            <person name="Meier V. D."/>
        </authorList>
    </citation>
    <scope>NUCLEOTIDE SEQUENCE</scope>
    <source>
        <strain evidence="2">AVDCRST_MAG45</strain>
    </source>
</reference>
<proteinExistence type="predicted"/>
<accession>A0A6J4RR97</accession>
<sequence length="56" mass="5975">VRAACPGIEGGGDSPPPPHLPGDGEDPCAQWNATPWRPNPRARGCARGQDRRDRAM</sequence>
<dbReference type="EMBL" id="CADCVU010000010">
    <property type="protein sequence ID" value="CAA9480201.1"/>
    <property type="molecule type" value="Genomic_DNA"/>
</dbReference>
<organism evidence="2">
    <name type="scientific">uncultured Solirubrobacterales bacterium</name>
    <dbReference type="NCBI Taxonomy" id="768556"/>
    <lineage>
        <taxon>Bacteria</taxon>
        <taxon>Bacillati</taxon>
        <taxon>Actinomycetota</taxon>
        <taxon>Thermoleophilia</taxon>
        <taxon>Solirubrobacterales</taxon>
        <taxon>environmental samples</taxon>
    </lineage>
</organism>
<feature type="non-terminal residue" evidence="2">
    <location>
        <position position="56"/>
    </location>
</feature>
<evidence type="ECO:0000256" key="1">
    <source>
        <dbReference type="SAM" id="MobiDB-lite"/>
    </source>
</evidence>
<protein>
    <submittedName>
        <fullName evidence="2">Uncharacterized protein</fullName>
    </submittedName>
</protein>
<feature type="non-terminal residue" evidence="2">
    <location>
        <position position="1"/>
    </location>
</feature>
<name>A0A6J4RR97_9ACTN</name>
<feature type="region of interest" description="Disordered" evidence="1">
    <location>
        <begin position="1"/>
        <end position="56"/>
    </location>
</feature>
<gene>
    <name evidence="2" type="ORF">AVDCRST_MAG45-113</name>
</gene>
<dbReference type="AlphaFoldDB" id="A0A6J4RR97"/>